<protein>
    <recommendedName>
        <fullName evidence="3">HECT-type E3 ubiquitin transferase</fullName>
        <ecNumber evidence="3">2.3.2.26</ecNumber>
    </recommendedName>
</protein>
<dbReference type="EMBL" id="PYDT01000008">
    <property type="protein sequence ID" value="THU53316.1"/>
    <property type="molecule type" value="Genomic_DNA"/>
</dbReference>
<dbReference type="FunFam" id="3.30.2410.10:FF:000010">
    <property type="entry name" value="E3 ubiquitin-protein ligase UPL1"/>
    <property type="match status" value="1"/>
</dbReference>
<dbReference type="InterPro" id="IPR016024">
    <property type="entry name" value="ARM-type_fold"/>
</dbReference>
<name>A0A4V4H4S6_MUSBA</name>
<feature type="compositionally biased region" description="Polar residues" evidence="8">
    <location>
        <begin position="1939"/>
        <end position="1959"/>
    </location>
</feature>
<accession>A0A4V4H4S6</accession>
<dbReference type="FunFam" id="3.90.1750.10:FF:000003">
    <property type="entry name" value="E3 ubiquitin-protein ligase UPL1"/>
    <property type="match status" value="1"/>
</dbReference>
<dbReference type="PANTHER" id="PTHR11254:SF398">
    <property type="entry name" value="HECT-TYPE E3 UBIQUITIN TRANSFERASE"/>
    <property type="match status" value="1"/>
</dbReference>
<dbReference type="STRING" id="52838.A0A4V4H4S6"/>
<evidence type="ECO:0000256" key="3">
    <source>
        <dbReference type="ARBA" id="ARBA00012485"/>
    </source>
</evidence>
<dbReference type="Pfam" id="PF00632">
    <property type="entry name" value="HECT"/>
    <property type="match status" value="1"/>
</dbReference>
<feature type="compositionally biased region" description="Basic and acidic residues" evidence="8">
    <location>
        <begin position="2108"/>
        <end position="2123"/>
    </location>
</feature>
<comment type="pathway">
    <text evidence="2">Protein modification; protein ubiquitination.</text>
</comment>
<evidence type="ECO:0000313" key="11">
    <source>
        <dbReference type="EMBL" id="THU53316.1"/>
    </source>
</evidence>
<keyword evidence="12" id="KW-1185">Reference proteome</keyword>
<feature type="compositionally biased region" description="Polar residues" evidence="8">
    <location>
        <begin position="2096"/>
        <end position="2107"/>
    </location>
</feature>
<dbReference type="Gene3D" id="6.10.250.1630">
    <property type="match status" value="1"/>
</dbReference>
<dbReference type="Gene3D" id="3.30.2160.10">
    <property type="entry name" value="Hect, E3 ligase catalytic domain"/>
    <property type="match status" value="1"/>
</dbReference>
<feature type="region of interest" description="Disordered" evidence="8">
    <location>
        <begin position="1464"/>
        <end position="1488"/>
    </location>
</feature>
<dbReference type="GO" id="GO:0005737">
    <property type="term" value="C:cytoplasm"/>
    <property type="evidence" value="ECO:0007669"/>
    <property type="project" value="TreeGrafter"/>
</dbReference>
<sequence length="3216" mass="354778">MHVIKIPDLHLRKEDDLGILKQCVDQFNVPPEHRFSLLTRIRFAHAFRSPRICRLYSRISILAFVVLVQSNDAHEELVSFFANEPEYTNELIRLVRSEDCVPGTIRALAMLALGAQLAAYASSHERARILSGSSIISAGGNRMMLLNVLQKAIASLSNPSDPSTPVFVDALLQFFLLHVLSSSSSGSAIRGSGMVHPLLPLLQDSDPAHIHLVSSAVKTLQKLMEYSSQAVSLFKDLGGIELLAQRLQIEVHRIIGSGEGSSNTVICTDLGKSDGDHMYLQKRLIKFLLKTLGSATYSPANATRAHNSHHNSLLASLSLIFNNVNWFGGDIYFSAVSVMSEIIHKDPTCFPVLNELGVPESFLSSVNSGIIPSSKALICVPNGLGAICLNAKGLEAVKETAVLRFLVEAFTTRKYLVAMNEGVVLLANAVEELLRHVSSLRGVGVEIIIEIVNKLASMGEEKCKETADDMNENTAMETDLEEKANEGHDLVSAMDLAADSISDEQFEQLSIFHVMVLVHRTMENSETCRMFVEKGGIETLLRLLQRPSITQSSDGMPIALHSTVVFKGFTQHHSAPLASAFSSSLRGHLMKALNEFSSVSGSLLQDTKSVQDNGIFSSLFVVEFLLFLAASKDNRWMSALLTEFGDSSKDVLEDIGRVHREVLWQIALLEDSKVERDYDSSSSDINVDPGMVESEEQRIGSFRQYLDPLLRRRVSGWSIESQVSDLVSIYRDLGRAATGSHRHGIDGYSTLRVAPTTRSQPSNSLDTSSASKTEEDKQRSYYSLCHETMRSLCYHINHLFMELGKAMLLTLRRENNPVNVSPSIVSVVSTVASIVLGHLNFEGRVSAAMESEVSVSTKCRYLGKVIDFVNGILFDRPEISNPIMVKCFFGHGVIQAVLTTFEATSQLLFTINRMPASPMDMDDKCQKEEKEESDNSWISGPLASYGTLLDHLATSSSILSSSTKQLLEQPIANGSISFPQDAETFVKVLQSKVLKAVLPIWTHPHFAECNLEFITSMISIMKHVYIGVEVRNVSGNAGAHLPGPPPDESAISLIVEMGFSRARAEEALRQVGTNSVEIATDWLFSHPEEPQEDDELARAVAMSLGNSDTALKEDEILNAGIFDQEEEAVQLPPVDEILSACIRLLQVNEPLAFPIRDLLVMICSQNDGEHRQKVLSYIIDHVKQCCVPSAPLNESMLSALFHVLALVLHEDFMAREIAFQAGLVKIALDQLSGWNLGSSDGEKSQVPKWVTACLLSVDQMLQVDPKMTPGVINLEQLKKDKHNSQNSVVIDENRKKDLQSSLGSTTGNLDIQDQRRLLEICCRCIQNQLPSETMHVVLQLCSTLTKVHTIAVSFLDAGGLHALLSLPSSSLFPGFNNVAAAIIRHILEDPHTLQQAMELEIRHSLIAATNRHSNARVSPRTFVQNLAIVISRDPVVFLKAAQAVCQIEMVGDRPNIVLLKDREKERSKAKDKEKTAEKDKVAASDGKTTGTEVVSVAAGSGHSKLPDLSVKNTKAHRKSPQSFTSVIEYLLDLIVKFVPPSEVNCHTDIVPGTPSLSDMDIDSTSAKGKEKVIAVSSEEGKITTQEALASLAKIAFIIKLLTEILLTYASSIHVLLRKDAELSSSRATSKADSHMHAFVDLLNDILAARSPTGSYISAEASVTFIDVGLVRSLSRTLQVLDLDHADSPKLIPGIIKVLELVTKEHVHSAYINSAKGDNSLKLASNEHQVGSSDYHGERFQALEMASQPDHAEVVANQRETVNGIQTSGNYHSVVDDMEHDRELDGNFAREAEDDFMHEASEDDVKDGQHPFTILLEELVIMVLFILIIHCWRNHLPLDSLFTKDNQTIRDFSRHYMLTVSEFAFSENAVDIAYSDRNHESASYRMDAIFRTLRNGRHGHRFNMWLDDNHQRGASSAPAVPQGIEELLVSQLRQPSVQISDQNIPTNSPQETHETSQLQMSEVEVREEAETRASDNNENIALPSRVIGGSGNASVGSTNGDIIQDAGVSATGEQVTEMQYERGDVIVRDVEAVSQASSGSGATLGESLRSLEVEIGSVDGHDDGDRPGPVDRLPLGDLQPPVRLRRPSGNPMPVSGRDTSLESVSEVPQHQDQETDRSVPHEEPQPNGNVETDTIDPTFLEALPEELRAEVLSSRQNQVAQTSSEQPQADGDIDPEFLAALPPDIREEVLAQQRAQRRQQAQQLEGQPVEMDAVSIIATLPSEIREEVLLTSPDTLLATLTPALVAEANMLRERFAHRHHSGTLFGMSSRNRRGESSRHGETIGSTLDRNVEAAARGTAVGKLIETDGIPLVDIDDLKAMIRLLRIVQPLYKGQLQRLLLNLCTHHETRTSLVKILMDMLMLDLRGSINNSVDSAESPFRLYGCQSHVAYSRPQFNGGVPPLVSRRILETLTYLAQNHPKVSKLLLHLELPCTPACLLETSVQARGKAVLMEEDKLEDERGAFAIVLLLRLLSQPLYMRSVAHLEQLLNLVEVIIVNGESDSGLSNKPGASLEQQSGSENTTQDAQVTADAVGSAAEEGVKSVQAKDSERASTSRADNVNSISDILLSIPEGELQLLCSLLAREGLSDNAYVLLAEVLKMMVASAPTYCRLFTTELVNAARNLSVCAMNELNLYEDAEKALLSSSSTNGTAILRVLQALSSLVTGLHEKDPDVLPEKGHTDALSHVWDINAALEPLWLELSNCISKIEISSETPSDTVSISGNLASASTPLPAGAQNILPYIESFFVTCEKLRPGQCEAVQDFATTSDIEEATTPACGQKSSGACTSTDEKHVVFVRFLEKHRKLLNSFIRQNPGLLEKSFSLILKVPRFIDFDNKRAHFRSKIRHQHDHHHSPVRISVRRAYILEDSYNQLRMRSPQDLKGKLTVHFQGEEGIDAGGLTREWYQLLSRVIFDKGALLFTTVGNESTFQPNPNSVYQTEHLSYFKFVGRVVGKALFDGQLLDVHFTRSFYKHILGVKVTYHDIEAVDPDYFKNLKWMLENDISDVLDLTFSMDADEEKLILYERAEVTDCELIPGGRNIRVTEENKHEYVDRVAEHLLTTAIRPQINAFMEGFNELIPQDLISIFNDKELELLISGLPDIDLDDLRANTEYSGYSNASPVIQWFWEVIQGFSKEDKARFLQFVTGTSKVPLEGFSALQGISGSQRFQIHKAYGSPHHLPSAHTCFNQLDLPEYTSKEQLQERLLLAIHEASEGFGFG</sequence>
<evidence type="ECO:0000256" key="1">
    <source>
        <dbReference type="ARBA" id="ARBA00000885"/>
    </source>
</evidence>
<feature type="region of interest" description="Disordered" evidence="8">
    <location>
        <begin position="2150"/>
        <end position="2172"/>
    </location>
</feature>
<evidence type="ECO:0000313" key="12">
    <source>
        <dbReference type="Proteomes" id="UP000317650"/>
    </source>
</evidence>
<dbReference type="SUPFAM" id="SSF56204">
    <property type="entry name" value="Hect, E3 ligase catalytic domain"/>
    <property type="match status" value="1"/>
</dbReference>
<feature type="compositionally biased region" description="Polar residues" evidence="8">
    <location>
        <begin position="2152"/>
        <end position="2166"/>
    </location>
</feature>
<dbReference type="PANTHER" id="PTHR11254">
    <property type="entry name" value="HECT DOMAIN UBIQUITIN-PROTEIN LIGASE"/>
    <property type="match status" value="1"/>
</dbReference>
<comment type="caution">
    <text evidence="11">The sequence shown here is derived from an EMBL/GenBank/DDBJ whole genome shotgun (WGS) entry which is preliminary data.</text>
</comment>
<keyword evidence="4" id="KW-0808">Transferase</keyword>
<evidence type="ECO:0000256" key="8">
    <source>
        <dbReference type="SAM" id="MobiDB-lite"/>
    </source>
</evidence>
<feature type="compositionally biased region" description="Basic and acidic residues" evidence="8">
    <location>
        <begin position="1962"/>
        <end position="1974"/>
    </location>
</feature>
<feature type="compositionally biased region" description="Polar residues" evidence="8">
    <location>
        <begin position="756"/>
        <end position="771"/>
    </location>
</feature>
<dbReference type="GO" id="GO:0061630">
    <property type="term" value="F:ubiquitin protein ligase activity"/>
    <property type="evidence" value="ECO:0007669"/>
    <property type="project" value="UniProtKB-EC"/>
</dbReference>
<dbReference type="GO" id="GO:0006511">
    <property type="term" value="P:ubiquitin-dependent protein catabolic process"/>
    <property type="evidence" value="ECO:0007669"/>
    <property type="project" value="TreeGrafter"/>
</dbReference>
<dbReference type="FunFam" id="1.10.8.10:FF:000067">
    <property type="entry name" value="E3 ubiquitin-protein ligase UPL1"/>
    <property type="match status" value="1"/>
</dbReference>
<dbReference type="Pfam" id="PF06012">
    <property type="entry name" value="DUF908"/>
    <property type="match status" value="1"/>
</dbReference>
<dbReference type="Pfam" id="PF22562">
    <property type="entry name" value="UBA_7"/>
    <property type="match status" value="1"/>
</dbReference>
<evidence type="ECO:0000256" key="2">
    <source>
        <dbReference type="ARBA" id="ARBA00004906"/>
    </source>
</evidence>
<feature type="compositionally biased region" description="Basic and acidic residues" evidence="8">
    <location>
        <begin position="1464"/>
        <end position="1482"/>
    </location>
</feature>
<feature type="region of interest" description="Disordered" evidence="8">
    <location>
        <begin position="747"/>
        <end position="777"/>
    </location>
</feature>
<dbReference type="InterPro" id="IPR000569">
    <property type="entry name" value="HECT_dom"/>
</dbReference>
<feature type="region of interest" description="Disordered" evidence="8">
    <location>
        <begin position="2501"/>
        <end position="2528"/>
    </location>
</feature>
<feature type="domain" description="UBA" evidence="9">
    <location>
        <begin position="1045"/>
        <end position="1086"/>
    </location>
</feature>
<dbReference type="PROSITE" id="PS50237">
    <property type="entry name" value="HECT"/>
    <property type="match status" value="1"/>
</dbReference>
<gene>
    <name evidence="11" type="ORF">C4D60_Mb10t13130</name>
</gene>
<proteinExistence type="inferred from homology"/>
<dbReference type="FunFam" id="3.30.2160.10:FF:000001">
    <property type="entry name" value="E3 ubiquitin-protein ligase NEDD4-like"/>
    <property type="match status" value="1"/>
</dbReference>
<dbReference type="InterPro" id="IPR011989">
    <property type="entry name" value="ARM-like"/>
</dbReference>
<dbReference type="GO" id="GO:0000209">
    <property type="term" value="P:protein polyubiquitination"/>
    <property type="evidence" value="ECO:0007669"/>
    <property type="project" value="TreeGrafter"/>
</dbReference>
<feature type="active site" description="Glycyl thioester intermediate" evidence="7">
    <location>
        <position position="3183"/>
    </location>
</feature>
<dbReference type="Pfam" id="PF14377">
    <property type="entry name" value="UBM"/>
    <property type="match status" value="3"/>
</dbReference>
<feature type="compositionally biased region" description="Polar residues" evidence="8">
    <location>
        <begin position="2511"/>
        <end position="2525"/>
    </location>
</feature>
<dbReference type="InterPro" id="IPR025527">
    <property type="entry name" value="HUWE1/Rev1_UBM"/>
</dbReference>
<dbReference type="InterPro" id="IPR050409">
    <property type="entry name" value="E3_ubiq-protein_ligase"/>
</dbReference>
<dbReference type="Pfam" id="PF06025">
    <property type="entry name" value="DUF913"/>
    <property type="match status" value="1"/>
</dbReference>
<dbReference type="SMART" id="SM00119">
    <property type="entry name" value="HECTc"/>
    <property type="match status" value="1"/>
</dbReference>
<comment type="similarity">
    <text evidence="6">Belongs to the UPL family. TOM1/PTR1 subfamily.</text>
</comment>
<dbReference type="InterPro" id="IPR015940">
    <property type="entry name" value="UBA"/>
</dbReference>
<dbReference type="FunFam" id="3.90.1750.10:FF:000026">
    <property type="entry name" value="E3 ubiquitin-protein ligase HACE1"/>
    <property type="match status" value="1"/>
</dbReference>
<evidence type="ECO:0000256" key="5">
    <source>
        <dbReference type="ARBA" id="ARBA00022786"/>
    </source>
</evidence>
<evidence type="ECO:0000256" key="7">
    <source>
        <dbReference type="PROSITE-ProRule" id="PRU00104"/>
    </source>
</evidence>
<reference evidence="11 12" key="1">
    <citation type="journal article" date="2019" name="Nat. Plants">
        <title>Genome sequencing of Musa balbisiana reveals subgenome evolution and function divergence in polyploid bananas.</title>
        <authorList>
            <person name="Yao X."/>
        </authorList>
    </citation>
    <scope>NUCLEOTIDE SEQUENCE [LARGE SCALE GENOMIC DNA]</scope>
    <source>
        <strain evidence="12">cv. DH-PKW</strain>
        <tissue evidence="11">Leaves</tissue>
    </source>
</reference>
<dbReference type="InterPro" id="IPR035983">
    <property type="entry name" value="Hect_E3_ubiquitin_ligase"/>
</dbReference>
<dbReference type="PROSITE" id="PS50030">
    <property type="entry name" value="UBA"/>
    <property type="match status" value="1"/>
</dbReference>
<evidence type="ECO:0000259" key="10">
    <source>
        <dbReference type="PROSITE" id="PS50237"/>
    </source>
</evidence>
<dbReference type="Gene3D" id="1.10.8.10">
    <property type="entry name" value="DNA helicase RuvA subunit, C-terminal domain"/>
    <property type="match status" value="1"/>
</dbReference>
<dbReference type="InterPro" id="IPR010309">
    <property type="entry name" value="E3_Ub_ligase_DUF908"/>
</dbReference>
<dbReference type="Gene3D" id="3.30.2410.10">
    <property type="entry name" value="Hect, E3 ligase catalytic domain"/>
    <property type="match status" value="1"/>
</dbReference>
<dbReference type="Gene3D" id="1.25.10.10">
    <property type="entry name" value="Leucine-rich Repeat Variant"/>
    <property type="match status" value="1"/>
</dbReference>
<dbReference type="CDD" id="cd00078">
    <property type="entry name" value="HECTc"/>
    <property type="match status" value="1"/>
</dbReference>
<keyword evidence="5 7" id="KW-0833">Ubl conjugation pathway</keyword>
<feature type="compositionally biased region" description="Basic and acidic residues" evidence="8">
    <location>
        <begin position="2058"/>
        <end position="2068"/>
    </location>
</feature>
<dbReference type="SMART" id="SM00165">
    <property type="entry name" value="UBA"/>
    <property type="match status" value="1"/>
</dbReference>
<evidence type="ECO:0000256" key="4">
    <source>
        <dbReference type="ARBA" id="ARBA00022679"/>
    </source>
</evidence>
<organism evidence="11 12">
    <name type="scientific">Musa balbisiana</name>
    <name type="common">Banana</name>
    <dbReference type="NCBI Taxonomy" id="52838"/>
    <lineage>
        <taxon>Eukaryota</taxon>
        <taxon>Viridiplantae</taxon>
        <taxon>Streptophyta</taxon>
        <taxon>Embryophyta</taxon>
        <taxon>Tracheophyta</taxon>
        <taxon>Spermatophyta</taxon>
        <taxon>Magnoliopsida</taxon>
        <taxon>Liliopsida</taxon>
        <taxon>Zingiberales</taxon>
        <taxon>Musaceae</taxon>
        <taxon>Musa</taxon>
    </lineage>
</organism>
<dbReference type="InterPro" id="IPR009060">
    <property type="entry name" value="UBA-like_sf"/>
</dbReference>
<dbReference type="Proteomes" id="UP000317650">
    <property type="component" value="Chromosome 10"/>
</dbReference>
<dbReference type="InterPro" id="IPR010314">
    <property type="entry name" value="E3_Ub_ligase_DUF913"/>
</dbReference>
<evidence type="ECO:0000256" key="6">
    <source>
        <dbReference type="ARBA" id="ARBA00034494"/>
    </source>
</evidence>
<dbReference type="SUPFAM" id="SSF46934">
    <property type="entry name" value="UBA-like"/>
    <property type="match status" value="1"/>
</dbReference>
<evidence type="ECO:0000259" key="9">
    <source>
        <dbReference type="PROSITE" id="PS50030"/>
    </source>
</evidence>
<dbReference type="CDD" id="cd14327">
    <property type="entry name" value="UBA_atUPL1_2_like"/>
    <property type="match status" value="1"/>
</dbReference>
<comment type="catalytic activity">
    <reaction evidence="1">
        <text>S-ubiquitinyl-[E2 ubiquitin-conjugating enzyme]-L-cysteine + [acceptor protein]-L-lysine = [E2 ubiquitin-conjugating enzyme]-L-cysteine + N(6)-ubiquitinyl-[acceptor protein]-L-lysine.</text>
        <dbReference type="EC" id="2.3.2.26"/>
    </reaction>
</comment>
<feature type="region of interest" description="Disordered" evidence="8">
    <location>
        <begin position="1939"/>
        <end position="1992"/>
    </location>
</feature>
<dbReference type="InterPro" id="IPR003903">
    <property type="entry name" value="UIM_dom"/>
</dbReference>
<dbReference type="EC" id="2.3.2.26" evidence="3"/>
<feature type="domain" description="HECT" evidence="10">
    <location>
        <begin position="2875"/>
        <end position="3216"/>
    </location>
</feature>
<dbReference type="PROSITE" id="PS50330">
    <property type="entry name" value="UIM"/>
    <property type="match status" value="1"/>
</dbReference>
<dbReference type="Gene3D" id="3.90.1750.10">
    <property type="entry name" value="Hect, E3 ligase catalytic domains"/>
    <property type="match status" value="1"/>
</dbReference>
<dbReference type="SUPFAM" id="SSF48371">
    <property type="entry name" value="ARM repeat"/>
    <property type="match status" value="2"/>
</dbReference>
<dbReference type="UniPathway" id="UPA00143"/>
<feature type="region of interest" description="Disordered" evidence="8">
    <location>
        <begin position="2056"/>
        <end position="2134"/>
    </location>
</feature>